<protein>
    <recommendedName>
        <fullName evidence="3">Adenosine deaminase</fullName>
    </recommendedName>
</protein>
<evidence type="ECO:0008006" key="3">
    <source>
        <dbReference type="Google" id="ProtNLM"/>
    </source>
</evidence>
<dbReference type="PANTHER" id="PTHR11409">
    <property type="entry name" value="ADENOSINE DEAMINASE"/>
    <property type="match status" value="1"/>
</dbReference>
<accession>A0A848G7Z2</accession>
<dbReference type="Proteomes" id="UP000580043">
    <property type="component" value="Unassembled WGS sequence"/>
</dbReference>
<proteinExistence type="predicted"/>
<name>A0A848G7Z2_9RHOO</name>
<dbReference type="GO" id="GO:0043103">
    <property type="term" value="P:hypoxanthine salvage"/>
    <property type="evidence" value="ECO:0007669"/>
    <property type="project" value="TreeGrafter"/>
</dbReference>
<evidence type="ECO:0000313" key="1">
    <source>
        <dbReference type="EMBL" id="NML27529.1"/>
    </source>
</evidence>
<dbReference type="GO" id="GO:0005829">
    <property type="term" value="C:cytosol"/>
    <property type="evidence" value="ECO:0007669"/>
    <property type="project" value="TreeGrafter"/>
</dbReference>
<dbReference type="GO" id="GO:0004000">
    <property type="term" value="F:adenosine deaminase activity"/>
    <property type="evidence" value="ECO:0007669"/>
    <property type="project" value="TreeGrafter"/>
</dbReference>
<dbReference type="InterPro" id="IPR006330">
    <property type="entry name" value="Ado/ade_deaminase"/>
</dbReference>
<comment type="caution">
    <text evidence="1">The sequence shown here is derived from an EMBL/GenBank/DDBJ whole genome shotgun (WGS) entry which is preliminary data.</text>
</comment>
<dbReference type="GO" id="GO:0006154">
    <property type="term" value="P:adenosine catabolic process"/>
    <property type="evidence" value="ECO:0007669"/>
    <property type="project" value="TreeGrafter"/>
</dbReference>
<dbReference type="InterPro" id="IPR032466">
    <property type="entry name" value="Metal_Hydrolase"/>
</dbReference>
<dbReference type="NCBIfam" id="NF041744">
    <property type="entry name" value="RdrB"/>
    <property type="match status" value="1"/>
</dbReference>
<gene>
    <name evidence="1" type="ORF">HHL15_17370</name>
</gene>
<organism evidence="1 2">
    <name type="scientific">Zoogloea dura</name>
    <dbReference type="NCBI Taxonomy" id="2728840"/>
    <lineage>
        <taxon>Bacteria</taxon>
        <taxon>Pseudomonadati</taxon>
        <taxon>Pseudomonadota</taxon>
        <taxon>Betaproteobacteria</taxon>
        <taxon>Rhodocyclales</taxon>
        <taxon>Zoogloeaceae</taxon>
        <taxon>Zoogloea</taxon>
    </lineage>
</organism>
<dbReference type="SUPFAM" id="SSF51556">
    <property type="entry name" value="Metallo-dependent hydrolases"/>
    <property type="match status" value="1"/>
</dbReference>
<dbReference type="PANTHER" id="PTHR11409:SF43">
    <property type="entry name" value="ADENOSINE DEAMINASE"/>
    <property type="match status" value="1"/>
</dbReference>
<dbReference type="AlphaFoldDB" id="A0A848G7Z2"/>
<keyword evidence="2" id="KW-1185">Reference proteome</keyword>
<dbReference type="EMBL" id="JABBGA010000016">
    <property type="protein sequence ID" value="NML27529.1"/>
    <property type="molecule type" value="Genomic_DNA"/>
</dbReference>
<evidence type="ECO:0000313" key="2">
    <source>
        <dbReference type="Proteomes" id="UP000580043"/>
    </source>
</evidence>
<dbReference type="Gene3D" id="3.20.20.140">
    <property type="entry name" value="Metal-dependent hydrolases"/>
    <property type="match status" value="2"/>
</dbReference>
<dbReference type="GO" id="GO:0046103">
    <property type="term" value="P:inosine biosynthetic process"/>
    <property type="evidence" value="ECO:0007669"/>
    <property type="project" value="TreeGrafter"/>
</dbReference>
<reference evidence="1 2" key="1">
    <citation type="submission" date="2020-04" db="EMBL/GenBank/DDBJ databases">
        <title>Zoogloea sp. G-4-1-14 isolated from soil.</title>
        <authorList>
            <person name="Dahal R.H."/>
        </authorList>
    </citation>
    <scope>NUCLEOTIDE SEQUENCE [LARGE SCALE GENOMIC DNA]</scope>
    <source>
        <strain evidence="1 2">G-4-1-14</strain>
    </source>
</reference>
<sequence length="834" mass="96104">MPVLDQLFQQLMLRNGDFIHYRDTQVDAYARLATEIDPALVVGWHLAGWLDEMPSPRQHDIQRIIGQQTAFFAPPPGGQKSYAEGHVHLGGIAYDGLILAHFLLASDVQDDATTRSFRHMRGVLLALLQRELWTPQEGCGEIEPWQSALSKALTEEPEKTRFDWETLFKLSCYSNLAIRDVPLHELLREMKSASPKLSQAWLWLQVWLWQRFRQSDTVLEVRVAILWLQIELMSLRHRLVMDGQGLTRFARTYFRESLRQKAKKNSNSELLDSITRIMAGQNDLAEIKLGTGGFLPSKIASLARAAITVQRLPLPKSGGAFGIISALPESPQQQAQLDALERWHLCAHFSRAGTPRGSSGKLTTLPQHDAEKCWKEARQLCSDLMTESGWSDPVFLGGMLNQDHCFQPARWLRGLDVAGDENRLGIEWFAPVLRWLRRGLVGRPLSDSAASTSFHLSIHAGEDYAHPLSGLRHVDETVRFCEMREGDRLGHALALGISPAYWAERHGDMLVPVDEHFDNLVWVWHYATELSPCLPLAARILPRLERRIAHFARRVEWLDADTVPDLLLPIGSKRKRKAHTQAEINSPERLFQAWLLRRNCHFQFQKNADTPIYDDIFMAAVPDFAQLQQAQKLVLNGEIDTGDAAGLYLQRQRWQRLNKFDRRIKVLIRYGEEAYERDNRAFVDEQQMQLERDWETAEEHEFMHALQDYLLDRYDRLGLIIETNPTSNVYIARLEQHREHPIFRWNPPDAETLLPGNEHNRHSLRRGPNRVLVNTDDPGIMPTSLRTEYALLREAAIKRGVSRTIAEDWLERLRVYGIEQFHRNHLPVFSRRHY</sequence>